<dbReference type="AlphaFoldDB" id="A7RPW9"/>
<feature type="region of interest" description="Disordered" evidence="1">
    <location>
        <begin position="61"/>
        <end position="80"/>
    </location>
</feature>
<dbReference type="KEGG" id="nve:5518517"/>
<reference evidence="2 3" key="1">
    <citation type="journal article" date="2007" name="Science">
        <title>Sea anemone genome reveals ancestral eumetazoan gene repertoire and genomic organization.</title>
        <authorList>
            <person name="Putnam N.H."/>
            <person name="Srivastava M."/>
            <person name="Hellsten U."/>
            <person name="Dirks B."/>
            <person name="Chapman J."/>
            <person name="Salamov A."/>
            <person name="Terry A."/>
            <person name="Shapiro H."/>
            <person name="Lindquist E."/>
            <person name="Kapitonov V.V."/>
            <person name="Jurka J."/>
            <person name="Genikhovich G."/>
            <person name="Grigoriev I.V."/>
            <person name="Lucas S.M."/>
            <person name="Steele R.E."/>
            <person name="Finnerty J.R."/>
            <person name="Technau U."/>
            <person name="Martindale M.Q."/>
            <person name="Rokhsar D.S."/>
        </authorList>
    </citation>
    <scope>NUCLEOTIDE SEQUENCE [LARGE SCALE GENOMIC DNA]</scope>
    <source>
        <strain evidence="3">CH2 X CH6</strain>
    </source>
</reference>
<dbReference type="Proteomes" id="UP000001593">
    <property type="component" value="Unassembled WGS sequence"/>
</dbReference>
<dbReference type="OMA" id="CRHRTQE"/>
<gene>
    <name evidence="2" type="ORF">NEMVEDRAFT_v1g239865</name>
</gene>
<sequence length="458" mass="51234">MDRIQVADAHNKLRERAAVESLLSCSDDFKEDDFESFVVTSNWEEVARGWRNTEPNAFFLSSSEKRKKTKDKPRNSPPILEHDSQLAKVKKLASLITNSNTLNESNSKHGHVKVPSLAKFQNTGVLSYDVPCWRYIVDPKRYIYVKRPSVQQLRILTDRRTNATQTILLDSGGMITCQEANGGIVLLDPALSFDKHLVETLDVREEFRQRSGNRVPCKFEFSSVTQIQREDNKIKVVHTLSARPELSHCSGVCNICRHRTQECKSDDNKSLNGSNSRTELKPLQKITPTQRRAADDSFTVGKLIMQQSKSKEHIPKSDASSSSCKESKSKKDSKSSPTHKAEPKLDWLPITRNTIAYPAYVQTMAGFDRISHARLPDRTLPTAAKPVSFPGHKTKARKLTLSEAANLVPKTSIIGDAINRLSKKLEQTKEKPLSISEPLLPSVSGTKLEVTASGICDT</sequence>
<organism evidence="2 3">
    <name type="scientific">Nematostella vectensis</name>
    <name type="common">Starlet sea anemone</name>
    <dbReference type="NCBI Taxonomy" id="45351"/>
    <lineage>
        <taxon>Eukaryota</taxon>
        <taxon>Metazoa</taxon>
        <taxon>Cnidaria</taxon>
        <taxon>Anthozoa</taxon>
        <taxon>Hexacorallia</taxon>
        <taxon>Actiniaria</taxon>
        <taxon>Edwardsiidae</taxon>
        <taxon>Nematostella</taxon>
    </lineage>
</organism>
<keyword evidence="3" id="KW-1185">Reference proteome</keyword>
<accession>A7RPW9</accession>
<protein>
    <submittedName>
        <fullName evidence="2">Uncharacterized protein</fullName>
    </submittedName>
</protein>
<dbReference type="InParanoid" id="A7RPW9"/>
<evidence type="ECO:0000313" key="2">
    <source>
        <dbReference type="EMBL" id="EDO46456.1"/>
    </source>
</evidence>
<dbReference type="EMBL" id="DS469527">
    <property type="protein sequence ID" value="EDO46456.1"/>
    <property type="molecule type" value="Genomic_DNA"/>
</dbReference>
<evidence type="ECO:0000256" key="1">
    <source>
        <dbReference type="SAM" id="MobiDB-lite"/>
    </source>
</evidence>
<feature type="compositionally biased region" description="Basic and acidic residues" evidence="1">
    <location>
        <begin position="325"/>
        <end position="345"/>
    </location>
</feature>
<name>A7RPW9_NEMVE</name>
<dbReference type="HOGENOM" id="CLU_597593_0_0_1"/>
<dbReference type="OrthoDB" id="5975501at2759"/>
<feature type="region of interest" description="Disordered" evidence="1">
    <location>
        <begin position="264"/>
        <end position="345"/>
    </location>
</feature>
<evidence type="ECO:0000313" key="3">
    <source>
        <dbReference type="Proteomes" id="UP000001593"/>
    </source>
</evidence>
<proteinExistence type="predicted"/>